<keyword evidence="2" id="KW-1185">Reference proteome</keyword>
<dbReference type="RefSeq" id="WP_216549300.1">
    <property type="nucleotide sequence ID" value="NZ_JAHLQO010000004.1"/>
</dbReference>
<sequence length="210" mass="25043">MTKWNYGDAYLKYPLGDEPYTFKDGSIVKVHDIFNPIPDFMYKADVIFVDPPWNQGNMTSFYTKADKTNPFKYDSFYKRLFECIKEVRPRIAFVEVGKEYLPYFIEEMKKIYKKVTFYNSKYYNNNKNLCYIVQGADKYKNLKLDGMDEEKIIEWICTNIDYECIGDFCMGRGLVGMYSYLNNKKFVGTELNHKRLSVLLERIDNIEREI</sequence>
<reference evidence="1 2" key="1">
    <citation type="submission" date="2021-06" db="EMBL/GenBank/DDBJ databases">
        <authorList>
            <person name="Sun Q."/>
            <person name="Li D."/>
        </authorList>
    </citation>
    <scope>NUCLEOTIDE SEQUENCE [LARGE SCALE GENOMIC DNA]</scope>
    <source>
        <strain evidence="1 2">MSJ-1</strain>
    </source>
</reference>
<organism evidence="1 2">
    <name type="scientific">Peptoniphilus ovalis</name>
    <dbReference type="NCBI Taxonomy" id="2841503"/>
    <lineage>
        <taxon>Bacteria</taxon>
        <taxon>Bacillati</taxon>
        <taxon>Bacillota</taxon>
        <taxon>Tissierellia</taxon>
        <taxon>Tissierellales</taxon>
        <taxon>Peptoniphilaceae</taxon>
        <taxon>Peptoniphilus</taxon>
    </lineage>
</organism>
<gene>
    <name evidence="1" type="ORF">KQI68_06400</name>
</gene>
<proteinExistence type="predicted"/>
<dbReference type="InterPro" id="IPR002052">
    <property type="entry name" value="DNA_methylase_N6_adenine_CS"/>
</dbReference>
<accession>A0ABS6FIY6</accession>
<evidence type="ECO:0000313" key="2">
    <source>
        <dbReference type="Proteomes" id="UP000783742"/>
    </source>
</evidence>
<dbReference type="EMBL" id="JAHLQO010000004">
    <property type="protein sequence ID" value="MBU5669467.1"/>
    <property type="molecule type" value="Genomic_DNA"/>
</dbReference>
<dbReference type="PROSITE" id="PS00092">
    <property type="entry name" value="N6_MTASE"/>
    <property type="match status" value="1"/>
</dbReference>
<dbReference type="Proteomes" id="UP000783742">
    <property type="component" value="Unassembled WGS sequence"/>
</dbReference>
<name>A0ABS6FIY6_9FIRM</name>
<comment type="caution">
    <text evidence="1">The sequence shown here is derived from an EMBL/GenBank/DDBJ whole genome shotgun (WGS) entry which is preliminary data.</text>
</comment>
<evidence type="ECO:0000313" key="1">
    <source>
        <dbReference type="EMBL" id="MBU5669467.1"/>
    </source>
</evidence>
<protein>
    <submittedName>
        <fullName evidence="1">Uncharacterized protein</fullName>
    </submittedName>
</protein>